<dbReference type="Proteomes" id="UP001596505">
    <property type="component" value="Unassembled WGS sequence"/>
</dbReference>
<feature type="region of interest" description="Disordered" evidence="1">
    <location>
        <begin position="22"/>
        <end position="90"/>
    </location>
</feature>
<feature type="compositionally biased region" description="Basic residues" evidence="1">
    <location>
        <begin position="45"/>
        <end position="62"/>
    </location>
</feature>
<name>A0ABW2PVC7_9BACL</name>
<organism evidence="2 3">
    <name type="scientific">Scopulibacillus cellulosilyticus</name>
    <dbReference type="NCBI Taxonomy" id="2665665"/>
    <lineage>
        <taxon>Bacteria</taxon>
        <taxon>Bacillati</taxon>
        <taxon>Bacillota</taxon>
        <taxon>Bacilli</taxon>
        <taxon>Bacillales</taxon>
        <taxon>Sporolactobacillaceae</taxon>
        <taxon>Scopulibacillus</taxon>
    </lineage>
</organism>
<evidence type="ECO:0000256" key="1">
    <source>
        <dbReference type="SAM" id="MobiDB-lite"/>
    </source>
</evidence>
<evidence type="ECO:0000313" key="3">
    <source>
        <dbReference type="Proteomes" id="UP001596505"/>
    </source>
</evidence>
<dbReference type="EMBL" id="JBHTCO010000011">
    <property type="protein sequence ID" value="MFC7393304.1"/>
    <property type="molecule type" value="Genomic_DNA"/>
</dbReference>
<evidence type="ECO:0000313" key="2">
    <source>
        <dbReference type="EMBL" id="MFC7393304.1"/>
    </source>
</evidence>
<dbReference type="RefSeq" id="WP_380965764.1">
    <property type="nucleotide sequence ID" value="NZ_JBHTCO010000011.1"/>
</dbReference>
<proteinExistence type="predicted"/>
<reference evidence="3" key="1">
    <citation type="journal article" date="2019" name="Int. J. Syst. Evol. Microbiol.">
        <title>The Global Catalogue of Microorganisms (GCM) 10K type strain sequencing project: providing services to taxonomists for standard genome sequencing and annotation.</title>
        <authorList>
            <consortium name="The Broad Institute Genomics Platform"/>
            <consortium name="The Broad Institute Genome Sequencing Center for Infectious Disease"/>
            <person name="Wu L."/>
            <person name="Ma J."/>
        </authorList>
    </citation>
    <scope>NUCLEOTIDE SEQUENCE [LARGE SCALE GENOMIC DNA]</scope>
    <source>
        <strain evidence="3">CGMCC 1.16305</strain>
    </source>
</reference>
<accession>A0ABW2PVC7</accession>
<keyword evidence="3" id="KW-1185">Reference proteome</keyword>
<sequence length="165" mass="18961">MTSIIITIIVLIIASAFTQKMKDKNDNKKKTIKKTQTTYRSNSNKYKHQHHKQITSKQKPKPKPSGNRQQQKKKALKHPANDNKLNSVRPVYLKEHGGESSHHSKAPIISKQSFADAFILSECLDKPRAFRPHPSIQKYQKIRSNNLTTESIMMSDSNVNRQTEK</sequence>
<comment type="caution">
    <text evidence="2">The sequence shown here is derived from an EMBL/GenBank/DDBJ whole genome shotgun (WGS) entry which is preliminary data.</text>
</comment>
<protein>
    <submittedName>
        <fullName evidence="2">Uncharacterized protein</fullName>
    </submittedName>
</protein>
<gene>
    <name evidence="2" type="ORF">ACFQRG_10035</name>
</gene>